<protein>
    <submittedName>
        <fullName evidence="1">Uncharacterized protein</fullName>
    </submittedName>
</protein>
<name>A0A3S5E312_CHRGE</name>
<dbReference type="GeneID" id="93019544"/>
<dbReference type="STRING" id="525257.HMPREF0204_10349"/>
<organism evidence="1 2">
    <name type="scientific">Chryseobacterium gleum</name>
    <name type="common">Flavobacterium gleum</name>
    <dbReference type="NCBI Taxonomy" id="250"/>
    <lineage>
        <taxon>Bacteria</taxon>
        <taxon>Pseudomonadati</taxon>
        <taxon>Bacteroidota</taxon>
        <taxon>Flavobacteriia</taxon>
        <taxon>Flavobacteriales</taxon>
        <taxon>Weeksellaceae</taxon>
        <taxon>Chryseobacterium group</taxon>
        <taxon>Chryseobacterium</taxon>
    </lineage>
</organism>
<evidence type="ECO:0000313" key="1">
    <source>
        <dbReference type="EMBL" id="VEE09813.1"/>
    </source>
</evidence>
<dbReference type="OrthoDB" id="1454299at2"/>
<sequence length="144" mass="16221">MMKLFFKVGLIILVLNCTFSCNKQCNVKGILVSELLIVVSKEKSINYCDLLSSALNGNNEAIKELSLLEFNDSTGYDHGSVLVELILKIGEDKYLKGVEPLNVKQKKLVQSYLDVGLEYGNISHIKEKRLDKVFPTIDTYLTME</sequence>
<reference evidence="1 2" key="1">
    <citation type="submission" date="2018-12" db="EMBL/GenBank/DDBJ databases">
        <authorList>
            <consortium name="Pathogen Informatics"/>
        </authorList>
    </citation>
    <scope>NUCLEOTIDE SEQUENCE [LARGE SCALE GENOMIC DNA]</scope>
    <source>
        <strain evidence="1 2">NCTC11432</strain>
    </source>
</reference>
<gene>
    <name evidence="1" type="ORF">NCTC11432_03393</name>
</gene>
<dbReference type="Proteomes" id="UP000279227">
    <property type="component" value="Chromosome"/>
</dbReference>
<accession>A0A3S5E312</accession>
<proteinExistence type="predicted"/>
<dbReference type="AlphaFoldDB" id="A0A3S5E312"/>
<dbReference type="KEGG" id="cgle:NCTC11432_03393"/>
<dbReference type="RefSeq" id="WP_002982189.1">
    <property type="nucleotide sequence ID" value="NZ_CP068486.1"/>
</dbReference>
<evidence type="ECO:0000313" key="2">
    <source>
        <dbReference type="Proteomes" id="UP000279227"/>
    </source>
</evidence>
<dbReference type="EMBL" id="LR134289">
    <property type="protein sequence ID" value="VEE09813.1"/>
    <property type="molecule type" value="Genomic_DNA"/>
</dbReference>